<dbReference type="GO" id="GO:0005096">
    <property type="term" value="F:GTPase activator activity"/>
    <property type="evidence" value="ECO:0007669"/>
    <property type="project" value="TreeGrafter"/>
</dbReference>
<dbReference type="Gene3D" id="1.10.555.10">
    <property type="entry name" value="Rho GTPase activation protein"/>
    <property type="match status" value="1"/>
</dbReference>
<dbReference type="Pfam" id="PF00620">
    <property type="entry name" value="RhoGAP"/>
    <property type="match status" value="1"/>
</dbReference>
<feature type="domain" description="Rho-GAP" evidence="2">
    <location>
        <begin position="185"/>
        <end position="362"/>
    </location>
</feature>
<keyword evidence="4" id="KW-1185">Reference proteome</keyword>
<reference evidence="3 4" key="1">
    <citation type="submission" date="2020-06" db="EMBL/GenBank/DDBJ databases">
        <title>The yeast mating-type switching endonuclease HO is a domesticated member of an unorthodox homing genetic element family.</title>
        <authorList>
            <person name="Coughlan A.Y."/>
            <person name="Lombardi L."/>
            <person name="Braun-Galleani S."/>
            <person name="Martos A.R."/>
            <person name="Galeote V."/>
            <person name="Bigey F."/>
            <person name="Dequin S."/>
            <person name="Byrne K.P."/>
            <person name="Wolfe K.H."/>
        </authorList>
    </citation>
    <scope>NUCLEOTIDE SEQUENCE [LARGE SCALE GENOMIC DNA]</scope>
    <source>
        <strain evidence="3 4">CBS2947</strain>
    </source>
</reference>
<dbReference type="SUPFAM" id="SSF48350">
    <property type="entry name" value="GTPase activation domain, GAP"/>
    <property type="match status" value="1"/>
</dbReference>
<dbReference type="Proteomes" id="UP000510647">
    <property type="component" value="Chromosome 2"/>
</dbReference>
<feature type="region of interest" description="Disordered" evidence="1">
    <location>
        <begin position="376"/>
        <end position="479"/>
    </location>
</feature>
<dbReference type="PANTHER" id="PTHR45808">
    <property type="entry name" value="RHO GTPASE-ACTIVATING PROTEIN 68F"/>
    <property type="match status" value="1"/>
</dbReference>
<dbReference type="InterPro" id="IPR000198">
    <property type="entry name" value="RhoGAP_dom"/>
</dbReference>
<dbReference type="InterPro" id="IPR008936">
    <property type="entry name" value="Rho_GTPase_activation_prot"/>
</dbReference>
<dbReference type="Gene3D" id="3.40.525.10">
    <property type="entry name" value="CRAL-TRIO lipid binding domain"/>
    <property type="match status" value="1"/>
</dbReference>
<evidence type="ECO:0000313" key="3">
    <source>
        <dbReference type="EMBL" id="QLQ78801.1"/>
    </source>
</evidence>
<dbReference type="PANTHER" id="PTHR45808:SF2">
    <property type="entry name" value="RHO GTPASE-ACTIVATING PROTEIN 68F"/>
    <property type="match status" value="1"/>
</dbReference>
<dbReference type="CDD" id="cd00159">
    <property type="entry name" value="RhoGAP"/>
    <property type="match status" value="1"/>
</dbReference>
<dbReference type="Pfam" id="PF13716">
    <property type="entry name" value="CRAL_TRIO_2"/>
    <property type="match status" value="1"/>
</dbReference>
<name>A0A7H9HNL7_9SACH</name>
<dbReference type="EMBL" id="CP059268">
    <property type="protein sequence ID" value="QLQ78801.1"/>
    <property type="molecule type" value="Genomic_DNA"/>
</dbReference>
<proteinExistence type="predicted"/>
<dbReference type="GO" id="GO:0005737">
    <property type="term" value="C:cytoplasm"/>
    <property type="evidence" value="ECO:0007669"/>
    <property type="project" value="TreeGrafter"/>
</dbReference>
<dbReference type="InterPro" id="IPR036865">
    <property type="entry name" value="CRAL-TRIO_dom_sf"/>
</dbReference>
<evidence type="ECO:0000256" key="1">
    <source>
        <dbReference type="SAM" id="MobiDB-lite"/>
    </source>
</evidence>
<feature type="compositionally biased region" description="Pro residues" evidence="1">
    <location>
        <begin position="376"/>
        <end position="386"/>
    </location>
</feature>
<dbReference type="GO" id="GO:0007264">
    <property type="term" value="P:small GTPase-mediated signal transduction"/>
    <property type="evidence" value="ECO:0007669"/>
    <property type="project" value="TreeGrafter"/>
</dbReference>
<dbReference type="AlphaFoldDB" id="A0A7H9HNL7"/>
<sequence length="585" mass="66662">MLHVNVNRIFFKSYSIDPISGHSIYVFDSTFLPEPDEVGNKQIYDMLIDELTDKLIERIPCAPFSLVVFSSGFIQKKISWVYGVKMFSKLPQELRNLLQKTFIVHESFFVRTVYQVLSNAMSIKILGAYNSQNIKASESFSMVHVSNLTELSQMMDITRLRISLNVYLHDYQINDYIELPQRYHSNLSSVGSRQYRQLIFDKIFKRLTLEAVTNELIFQKPGSYKKVNILLDVIERNNYVDLSQWDIYSLASVFLHFLRNKSQPLIPIDLVPLPIKDDFQYTFQTFHTIIEHNHYFELLKAIFPLFISILECSDVTKHNKASLSKALTPTLCKEKMSMMSADRLALGGRFIRNLFEYFPAIVDKLQNQRTALAAPVPPVVEQPQRPPKLTTSVALLPPNIPRARKSSPSRYGDLKSTNASRSSSQQSDNSRVVSSASTFISEGAPVPKSRELSVSLRVNSDSVTTLTDESTESRSTSPVRTAETIRQMVTDDTADDKSIENTNNKVTTESTNISTEKYNKIVQFDRDLLKQKQLSNKANLNAKFSLEGYSDIKVGNKVSKLAALYEERLQGLQILNQINKTEDHS</sequence>
<organism evidence="3 4">
    <name type="scientific">Torulaspora globosa</name>
    <dbReference type="NCBI Taxonomy" id="48254"/>
    <lineage>
        <taxon>Eukaryota</taxon>
        <taxon>Fungi</taxon>
        <taxon>Dikarya</taxon>
        <taxon>Ascomycota</taxon>
        <taxon>Saccharomycotina</taxon>
        <taxon>Saccharomycetes</taxon>
        <taxon>Saccharomycetales</taxon>
        <taxon>Saccharomycetaceae</taxon>
        <taxon>Torulaspora</taxon>
    </lineage>
</organism>
<evidence type="ECO:0000259" key="2">
    <source>
        <dbReference type="PROSITE" id="PS50238"/>
    </source>
</evidence>
<evidence type="ECO:0000313" key="4">
    <source>
        <dbReference type="Proteomes" id="UP000510647"/>
    </source>
</evidence>
<dbReference type="PROSITE" id="PS50238">
    <property type="entry name" value="RHOGAP"/>
    <property type="match status" value="1"/>
</dbReference>
<protein>
    <recommendedName>
        <fullName evidence="2">Rho-GAP domain-containing protein</fullName>
    </recommendedName>
</protein>
<feature type="compositionally biased region" description="Polar residues" evidence="1">
    <location>
        <begin position="456"/>
        <end position="479"/>
    </location>
</feature>
<gene>
    <name evidence="3" type="ORF">HG537_0B01490</name>
</gene>
<dbReference type="SMART" id="SM00324">
    <property type="entry name" value="RhoGAP"/>
    <property type="match status" value="1"/>
</dbReference>
<dbReference type="OrthoDB" id="410651at2759"/>
<dbReference type="InterPro" id="IPR001251">
    <property type="entry name" value="CRAL-TRIO_dom"/>
</dbReference>
<feature type="compositionally biased region" description="Low complexity" evidence="1">
    <location>
        <begin position="416"/>
        <end position="435"/>
    </location>
</feature>
<accession>A0A7H9HNL7</accession>